<evidence type="ECO:0000313" key="2">
    <source>
        <dbReference type="EMBL" id="KAA0202294.1"/>
    </source>
</evidence>
<dbReference type="OrthoDB" id="5969816at2759"/>
<reference evidence="2" key="2">
    <citation type="journal article" date="2018" name="Environ. Sci. Technol.">
        <title>The Toxicogenome of Hyalella azteca: A Model for Sediment Ecotoxicology and Evolutionary Toxicology.</title>
        <authorList>
            <person name="Poynton H.C."/>
            <person name="Hasenbein S."/>
            <person name="Benoit J.B."/>
            <person name="Sepulveda M.S."/>
            <person name="Poelchau M.F."/>
            <person name="Hughes D.S.T."/>
            <person name="Murali S.C."/>
            <person name="Chen S."/>
            <person name="Glastad K.M."/>
            <person name="Goodisman M.A.D."/>
            <person name="Werren J.H."/>
            <person name="Vineis J.H."/>
            <person name="Bowen J.L."/>
            <person name="Friedrich M."/>
            <person name="Jones J."/>
            <person name="Robertson H.M."/>
            <person name="Feyereisen R."/>
            <person name="Mechler-Hickson A."/>
            <person name="Mathers N."/>
            <person name="Lee C.E."/>
            <person name="Colbourne J.K."/>
            <person name="Biales A."/>
            <person name="Johnston J.S."/>
            <person name="Wellborn G.A."/>
            <person name="Rosendale A.J."/>
            <person name="Cridge A.G."/>
            <person name="Munoz-Torres M.C."/>
            <person name="Bain P.A."/>
            <person name="Manny A.R."/>
            <person name="Major K.M."/>
            <person name="Lambert F.N."/>
            <person name="Vulpe C.D."/>
            <person name="Tuck P."/>
            <person name="Blalock B.J."/>
            <person name="Lin Y.Y."/>
            <person name="Smith M.E."/>
            <person name="Ochoa-Acuna H."/>
            <person name="Chen M.M."/>
            <person name="Childers C.P."/>
            <person name="Qu J."/>
            <person name="Dugan S."/>
            <person name="Lee S.L."/>
            <person name="Chao H."/>
            <person name="Dinh H."/>
            <person name="Han Y."/>
            <person name="Doddapaneni H."/>
            <person name="Worley K.C."/>
            <person name="Muzny D.M."/>
            <person name="Gibbs R.A."/>
            <person name="Richards S."/>
        </authorList>
    </citation>
    <scope>NUCLEOTIDE SEQUENCE</scope>
    <source>
        <strain evidence="2">HAZT.00-mixed</strain>
        <tissue evidence="2">Whole organism</tissue>
    </source>
</reference>
<feature type="domain" description="Ig-like" evidence="1">
    <location>
        <begin position="1"/>
        <end position="88"/>
    </location>
</feature>
<reference evidence="2" key="1">
    <citation type="submission" date="2014-08" db="EMBL/GenBank/DDBJ databases">
        <authorList>
            <person name="Murali S."/>
            <person name="Richards S."/>
            <person name="Bandaranaike D."/>
            <person name="Bellair M."/>
            <person name="Blankenburg K."/>
            <person name="Chao H."/>
            <person name="Dinh H."/>
            <person name="Doddapaneni H."/>
            <person name="Dugan-Rocha S."/>
            <person name="Elkadiri S."/>
            <person name="Gnanaolivu R."/>
            <person name="Hughes D."/>
            <person name="Lee S."/>
            <person name="Li M."/>
            <person name="Ming W."/>
            <person name="Munidasa M."/>
            <person name="Muniz J."/>
            <person name="Nguyen L."/>
            <person name="Osuji N."/>
            <person name="Pu L.-L."/>
            <person name="Puazo M."/>
            <person name="Skinner E."/>
            <person name="Qu C."/>
            <person name="Quiroz J."/>
            <person name="Raj R."/>
            <person name="Weissenberger G."/>
            <person name="Xin Y."/>
            <person name="Zou X."/>
            <person name="Han Y."/>
            <person name="Worley K."/>
            <person name="Muzny D."/>
            <person name="Gibbs R."/>
        </authorList>
    </citation>
    <scope>NUCLEOTIDE SEQUENCE</scope>
    <source>
        <strain evidence="2">HAZT.00-mixed</strain>
        <tissue evidence="2">Whole organism</tissue>
    </source>
</reference>
<dbReference type="InterPro" id="IPR003599">
    <property type="entry name" value="Ig_sub"/>
</dbReference>
<gene>
    <name evidence="2" type="ORF">HAZT_HAZT009550</name>
</gene>
<organism evidence="2">
    <name type="scientific">Hyalella azteca</name>
    <name type="common">Amphipod</name>
    <dbReference type="NCBI Taxonomy" id="294128"/>
    <lineage>
        <taxon>Eukaryota</taxon>
        <taxon>Metazoa</taxon>
        <taxon>Ecdysozoa</taxon>
        <taxon>Arthropoda</taxon>
        <taxon>Crustacea</taxon>
        <taxon>Multicrustacea</taxon>
        <taxon>Malacostraca</taxon>
        <taxon>Eumalacostraca</taxon>
        <taxon>Peracarida</taxon>
        <taxon>Amphipoda</taxon>
        <taxon>Senticaudata</taxon>
        <taxon>Talitrida</taxon>
        <taxon>Talitroidea</taxon>
        <taxon>Hyalellidae</taxon>
        <taxon>Hyalella</taxon>
    </lineage>
</organism>
<dbReference type="FunFam" id="2.60.40.10:FF:000533">
    <property type="entry name" value="Uncharacterized protein, isoform A"/>
    <property type="match status" value="1"/>
</dbReference>
<dbReference type="GO" id="GO:0032589">
    <property type="term" value="C:neuron projection membrane"/>
    <property type="evidence" value="ECO:0007669"/>
    <property type="project" value="TreeGrafter"/>
</dbReference>
<dbReference type="GO" id="GO:0050808">
    <property type="term" value="P:synapse organization"/>
    <property type="evidence" value="ECO:0007669"/>
    <property type="project" value="TreeGrafter"/>
</dbReference>
<dbReference type="EMBL" id="JQDR03003902">
    <property type="protein sequence ID" value="KAA0202294.1"/>
    <property type="molecule type" value="Genomic_DNA"/>
</dbReference>
<dbReference type="Gene3D" id="2.60.40.10">
    <property type="entry name" value="Immunoglobulins"/>
    <property type="match status" value="1"/>
</dbReference>
<dbReference type="Pfam" id="PF13927">
    <property type="entry name" value="Ig_3"/>
    <property type="match status" value="1"/>
</dbReference>
<dbReference type="SUPFAM" id="SSF48726">
    <property type="entry name" value="Immunoglobulin"/>
    <property type="match status" value="1"/>
</dbReference>
<dbReference type="InterPro" id="IPR037448">
    <property type="entry name" value="Zig-8"/>
</dbReference>
<dbReference type="PANTHER" id="PTHR23279:SF36">
    <property type="entry name" value="DEFECTIVE PROBOSCIS EXTENSION RESPONSE 9, ISOFORM A"/>
    <property type="match status" value="1"/>
</dbReference>
<dbReference type="CDD" id="cd00096">
    <property type="entry name" value="Ig"/>
    <property type="match status" value="1"/>
</dbReference>
<name>A0A6A0HAJ1_HYAAZ</name>
<accession>A0A6A0HAJ1</accession>
<comment type="caution">
    <text evidence="2">The sequence shown here is derived from an EMBL/GenBank/DDBJ whole genome shotgun (WGS) entry which is preliminary data.</text>
</comment>
<dbReference type="InterPro" id="IPR013783">
    <property type="entry name" value="Ig-like_fold"/>
</dbReference>
<reference evidence="2" key="3">
    <citation type="submission" date="2019-06" db="EMBL/GenBank/DDBJ databases">
        <authorList>
            <person name="Poynton C."/>
            <person name="Hasenbein S."/>
            <person name="Benoit J.B."/>
            <person name="Sepulveda M.S."/>
            <person name="Poelchau M.F."/>
            <person name="Murali S.C."/>
            <person name="Chen S."/>
            <person name="Glastad K.M."/>
            <person name="Werren J.H."/>
            <person name="Vineis J.H."/>
            <person name="Bowen J.L."/>
            <person name="Friedrich M."/>
            <person name="Jones J."/>
            <person name="Robertson H.M."/>
            <person name="Feyereisen R."/>
            <person name="Mechler-Hickson A."/>
            <person name="Mathers N."/>
            <person name="Lee C.E."/>
            <person name="Colbourne J.K."/>
            <person name="Biales A."/>
            <person name="Johnston J.S."/>
            <person name="Wellborn G.A."/>
            <person name="Rosendale A.J."/>
            <person name="Cridge A.G."/>
            <person name="Munoz-Torres M.C."/>
            <person name="Bain P.A."/>
            <person name="Manny A.R."/>
            <person name="Major K.M."/>
            <person name="Lambert F.N."/>
            <person name="Vulpe C.D."/>
            <person name="Tuck P."/>
            <person name="Blalock B.J."/>
            <person name="Lin Y.-Y."/>
            <person name="Smith M.E."/>
            <person name="Ochoa-Acuna H."/>
            <person name="Chen M.-J.M."/>
            <person name="Childers C.P."/>
            <person name="Qu J."/>
            <person name="Dugan S."/>
            <person name="Lee S.L."/>
            <person name="Chao H."/>
            <person name="Dinh H."/>
            <person name="Han Y."/>
            <person name="Doddapaneni H."/>
            <person name="Worley K.C."/>
            <person name="Muzny D.M."/>
            <person name="Gibbs R.A."/>
            <person name="Richards S."/>
        </authorList>
    </citation>
    <scope>NUCLEOTIDE SEQUENCE</scope>
    <source>
        <strain evidence="2">HAZT.00-mixed</strain>
        <tissue evidence="2">Whole organism</tissue>
    </source>
</reference>
<sequence length="121" mass="13603">MGSPDLYVQRHSMINLTCVLHDIPEPPAYIYWFHRNKSISYSSSRDGISLVVEKGPTTSSHLLIRNARVQDSGDYTCSPQDMNSTSIRVHVLNGESLHDDLITLHVLSSGHEFDKYTCARA</sequence>
<protein>
    <recommendedName>
        <fullName evidence="1">Ig-like domain-containing protein</fullName>
    </recommendedName>
</protein>
<dbReference type="PANTHER" id="PTHR23279">
    <property type="entry name" value="DEFECTIVE PROBOSCIS EXTENSION RESPONSE DPR -RELATED"/>
    <property type="match status" value="1"/>
</dbReference>
<dbReference type="Proteomes" id="UP000711488">
    <property type="component" value="Unassembled WGS sequence"/>
</dbReference>
<dbReference type="InterPro" id="IPR036179">
    <property type="entry name" value="Ig-like_dom_sf"/>
</dbReference>
<dbReference type="InterPro" id="IPR007110">
    <property type="entry name" value="Ig-like_dom"/>
</dbReference>
<evidence type="ECO:0000259" key="1">
    <source>
        <dbReference type="PROSITE" id="PS50835"/>
    </source>
</evidence>
<dbReference type="PROSITE" id="PS50835">
    <property type="entry name" value="IG_LIKE"/>
    <property type="match status" value="1"/>
</dbReference>
<dbReference type="AlphaFoldDB" id="A0A6A0HAJ1"/>
<dbReference type="SMART" id="SM00409">
    <property type="entry name" value="IG"/>
    <property type="match status" value="1"/>
</dbReference>
<proteinExistence type="predicted"/>